<accession>A0AAP8PPN4</accession>
<dbReference type="NCBIfam" id="NF004051">
    <property type="entry name" value="PRK05571.1"/>
    <property type="match status" value="1"/>
</dbReference>
<dbReference type="GO" id="GO:0004751">
    <property type="term" value="F:ribose-5-phosphate isomerase activity"/>
    <property type="evidence" value="ECO:0007669"/>
    <property type="project" value="TreeGrafter"/>
</dbReference>
<gene>
    <name evidence="2" type="ORF">CD158_03570</name>
</gene>
<dbReference type="Gene3D" id="3.40.1400.10">
    <property type="entry name" value="Sugar-phosphate isomerase, RpiB/LacA/LacB"/>
    <property type="match status" value="1"/>
</dbReference>
<dbReference type="Pfam" id="PF02502">
    <property type="entry name" value="LacAB_rpiB"/>
    <property type="match status" value="1"/>
</dbReference>
<comment type="caution">
    <text evidence="2">The sequence shown here is derived from an EMBL/GenBank/DDBJ whole genome shotgun (WGS) entry which is preliminary data.</text>
</comment>
<comment type="similarity">
    <text evidence="1">Belongs to the LacAB/RpiB family.</text>
</comment>
<dbReference type="PANTHER" id="PTHR30345">
    <property type="entry name" value="RIBOSE-5-PHOSPHATE ISOMERASE B"/>
    <property type="match status" value="1"/>
</dbReference>
<evidence type="ECO:0000256" key="1">
    <source>
        <dbReference type="ARBA" id="ARBA00008754"/>
    </source>
</evidence>
<dbReference type="PIRSF" id="PIRSF005384">
    <property type="entry name" value="RpiB_LacA_B"/>
    <property type="match status" value="1"/>
</dbReference>
<proteinExistence type="inferred from homology"/>
<reference evidence="2 3" key="1">
    <citation type="submission" date="2017-08" db="EMBL/GenBank/DDBJ databases">
        <title>Draft genome sequences of 64 type strains of genus Staph aureus.</title>
        <authorList>
            <person name="Cole K."/>
            <person name="Golubchik T."/>
            <person name="Russell J."/>
            <person name="Foster D."/>
            <person name="Llewelyn M."/>
            <person name="Wilson D."/>
            <person name="Crook D."/>
            <person name="Paul J."/>
        </authorList>
    </citation>
    <scope>NUCLEOTIDE SEQUENCE [LARGE SCALE GENOMIC DNA]</scope>
    <source>
        <strain evidence="2 3">NCTC 12101</strain>
    </source>
</reference>
<sequence length="171" mass="18957">MKIAIGCDHIVTDIKMNIVTYLKNLGHEVIDHGTYDFHRTHYPIYGTLAAQSVVNKEADYGIVLCGTGVGISVSANKVPGARVALVRDATSARLARTEYDCNVIAVGGKVTGYDLIINIIETFLSTEYEATPEKDKLIEAMNDTLKAEDVHYDNDMFKSYLTKWDNGEYTD</sequence>
<dbReference type="NCBIfam" id="NF006381">
    <property type="entry name" value="PRK08622.1"/>
    <property type="match status" value="1"/>
</dbReference>
<dbReference type="GO" id="GO:0009052">
    <property type="term" value="P:pentose-phosphate shunt, non-oxidative branch"/>
    <property type="evidence" value="ECO:0007669"/>
    <property type="project" value="TreeGrafter"/>
</dbReference>
<dbReference type="RefSeq" id="WP_059106524.1">
    <property type="nucleotide sequence ID" value="NZ_AP024589.1"/>
</dbReference>
<dbReference type="NCBIfam" id="TIGR00689">
    <property type="entry name" value="rpiB_lacA_lacB"/>
    <property type="match status" value="1"/>
</dbReference>
<dbReference type="GeneID" id="64982588"/>
<evidence type="ECO:0000313" key="2">
    <source>
        <dbReference type="EMBL" id="PNZ68356.1"/>
    </source>
</evidence>
<name>A0AAP8PPN4_9STAP</name>
<dbReference type="SUPFAM" id="SSF89623">
    <property type="entry name" value="Ribose/Galactose isomerase RpiB/AlsB"/>
    <property type="match status" value="1"/>
</dbReference>
<organism evidence="2 3">
    <name type="scientific">Staphylococcus auricularis</name>
    <dbReference type="NCBI Taxonomy" id="29379"/>
    <lineage>
        <taxon>Bacteria</taxon>
        <taxon>Bacillati</taxon>
        <taxon>Bacillota</taxon>
        <taxon>Bacilli</taxon>
        <taxon>Bacillales</taxon>
        <taxon>Staphylococcaceae</taxon>
        <taxon>Staphylococcus</taxon>
    </lineage>
</organism>
<keyword evidence="2" id="KW-0413">Isomerase</keyword>
<dbReference type="Proteomes" id="UP000242470">
    <property type="component" value="Unassembled WGS sequence"/>
</dbReference>
<dbReference type="InterPro" id="IPR036569">
    <property type="entry name" value="RpiB_LacA_LacB_sf"/>
</dbReference>
<dbReference type="PANTHER" id="PTHR30345:SF0">
    <property type="entry name" value="DNA DAMAGE-REPAIR_TOLERATION PROTEIN DRT102"/>
    <property type="match status" value="1"/>
</dbReference>
<dbReference type="AlphaFoldDB" id="A0AAP8PPN4"/>
<protein>
    <submittedName>
        <fullName evidence="2">Galactose-6-phosphate isomerase subunit LacB</fullName>
    </submittedName>
</protein>
<evidence type="ECO:0000313" key="3">
    <source>
        <dbReference type="Proteomes" id="UP000242470"/>
    </source>
</evidence>
<dbReference type="EMBL" id="PPQW01000017">
    <property type="protein sequence ID" value="PNZ68356.1"/>
    <property type="molecule type" value="Genomic_DNA"/>
</dbReference>
<dbReference type="InterPro" id="IPR003500">
    <property type="entry name" value="RpiB_LacA_LacB"/>
</dbReference>
<dbReference type="GO" id="GO:0019316">
    <property type="term" value="P:D-allose catabolic process"/>
    <property type="evidence" value="ECO:0007669"/>
    <property type="project" value="TreeGrafter"/>
</dbReference>